<proteinExistence type="predicted"/>
<dbReference type="EMBL" id="CADILN010000004">
    <property type="protein sequence ID" value="CAB4049776.1"/>
    <property type="molecule type" value="Genomic_DNA"/>
</dbReference>
<evidence type="ECO:0000313" key="2">
    <source>
        <dbReference type="EMBL" id="CAB4049776.1"/>
    </source>
</evidence>
<dbReference type="RefSeq" id="WP_167330864.1">
    <property type="nucleotide sequence ID" value="NZ_CADILN010000004.1"/>
</dbReference>
<organism evidence="2 3">
    <name type="scientific">Paraburkholderia phenoliruptrix</name>
    <dbReference type="NCBI Taxonomy" id="252970"/>
    <lineage>
        <taxon>Bacteria</taxon>
        <taxon>Pseudomonadati</taxon>
        <taxon>Pseudomonadota</taxon>
        <taxon>Betaproteobacteria</taxon>
        <taxon>Burkholderiales</taxon>
        <taxon>Burkholderiaceae</taxon>
        <taxon>Paraburkholderia</taxon>
    </lineage>
</organism>
<evidence type="ECO:0000256" key="1">
    <source>
        <dbReference type="SAM" id="Phobius"/>
    </source>
</evidence>
<dbReference type="AlphaFoldDB" id="A0A6J5K7C2"/>
<name>A0A6J5K7C2_9BURK</name>
<keyword evidence="1" id="KW-1133">Transmembrane helix</keyword>
<accession>A0A6J5K7C2</accession>
<dbReference type="GeneID" id="84319905"/>
<keyword evidence="1" id="KW-0472">Membrane</keyword>
<sequence length="49" mass="4877">MTQPNLPQTQAFAADAATATATATVGFAAAMLGLRTVAVSLLVDRALSA</sequence>
<dbReference type="Proteomes" id="UP000494102">
    <property type="component" value="Unassembled WGS sequence"/>
</dbReference>
<evidence type="ECO:0000313" key="3">
    <source>
        <dbReference type="Proteomes" id="UP000494102"/>
    </source>
</evidence>
<feature type="transmembrane region" description="Helical" evidence="1">
    <location>
        <begin position="20"/>
        <end position="43"/>
    </location>
</feature>
<protein>
    <submittedName>
        <fullName evidence="2">Uncharacterized protein</fullName>
    </submittedName>
</protein>
<reference evidence="2 3" key="1">
    <citation type="submission" date="2020-04" db="EMBL/GenBank/DDBJ databases">
        <authorList>
            <person name="De Canck E."/>
        </authorList>
    </citation>
    <scope>NUCLEOTIDE SEQUENCE [LARGE SCALE GENOMIC DNA]</scope>
    <source>
        <strain evidence="2 3">LMG 9964</strain>
    </source>
</reference>
<keyword evidence="1" id="KW-0812">Transmembrane</keyword>
<gene>
    <name evidence="2" type="ORF">LMG9964_03437</name>
</gene>